<keyword evidence="2" id="KW-1185">Reference proteome</keyword>
<reference evidence="1 2" key="1">
    <citation type="submission" date="2019-05" db="EMBL/GenBank/DDBJ databases">
        <authorList>
            <person name="Qu J.-H."/>
        </authorList>
    </citation>
    <scope>NUCLEOTIDE SEQUENCE [LARGE SCALE GENOMIC DNA]</scope>
    <source>
        <strain evidence="1 2">T17</strain>
    </source>
</reference>
<dbReference type="InterPro" id="IPR017853">
    <property type="entry name" value="GH"/>
</dbReference>
<accession>A0A5R9KTR4</accession>
<sequence length="280" mass="33023">MPWIQVCANAPYFETTDHENWTPIGQNDAITWPDFAPLFRRKDMSRVSNHMAFLAAHGVTCIRIMMEYCQTDNRYFENPVGRFQTNMIQFWDDLFLLCEQYNIRLLITPFDTFWMKKRWRHHPYNQLNGGPCKTKPQWLTDKGMISAIKERFTFFITRWGGSGALFAWDLWNEIDPIHSRKDLRQLDNFIVQISEHIRGLEMQLYQMTHLQTVSVFAPLLKKHDLYNLIFRNALLDFASIHVYEKHSIDYPKNLIAPALTTSHLIKDVLGSSAPRQALPR</sequence>
<gene>
    <name evidence="1" type="ORF">FEN17_23675</name>
</gene>
<comment type="caution">
    <text evidence="1">The sequence shown here is derived from an EMBL/GenBank/DDBJ whole genome shotgun (WGS) entry which is preliminary data.</text>
</comment>
<organism evidence="1 2">
    <name type="scientific">Dyadobacter luticola</name>
    <dbReference type="NCBI Taxonomy" id="1979387"/>
    <lineage>
        <taxon>Bacteria</taxon>
        <taxon>Pseudomonadati</taxon>
        <taxon>Bacteroidota</taxon>
        <taxon>Cytophagia</taxon>
        <taxon>Cytophagales</taxon>
        <taxon>Spirosomataceae</taxon>
        <taxon>Dyadobacter</taxon>
    </lineage>
</organism>
<dbReference type="AlphaFoldDB" id="A0A5R9KTR4"/>
<protein>
    <recommendedName>
        <fullName evidence="3">Glycoside hydrolase family 5 domain-containing protein</fullName>
    </recommendedName>
</protein>
<dbReference type="Gene3D" id="3.20.20.80">
    <property type="entry name" value="Glycosidases"/>
    <property type="match status" value="1"/>
</dbReference>
<evidence type="ECO:0000313" key="2">
    <source>
        <dbReference type="Proteomes" id="UP000306402"/>
    </source>
</evidence>
<dbReference type="EMBL" id="VCEJ01000005">
    <property type="protein sequence ID" value="TLU99557.1"/>
    <property type="molecule type" value="Genomic_DNA"/>
</dbReference>
<evidence type="ECO:0000313" key="1">
    <source>
        <dbReference type="EMBL" id="TLU99557.1"/>
    </source>
</evidence>
<dbReference type="SUPFAM" id="SSF51445">
    <property type="entry name" value="(Trans)glycosidases"/>
    <property type="match status" value="1"/>
</dbReference>
<proteinExistence type="predicted"/>
<dbReference type="Proteomes" id="UP000306402">
    <property type="component" value="Unassembled WGS sequence"/>
</dbReference>
<name>A0A5R9KTR4_9BACT</name>
<evidence type="ECO:0008006" key="3">
    <source>
        <dbReference type="Google" id="ProtNLM"/>
    </source>
</evidence>
<dbReference type="RefSeq" id="WP_138367846.1">
    <property type="nucleotide sequence ID" value="NZ_VCEJ01000005.1"/>
</dbReference>
<dbReference type="OrthoDB" id="9802444at2"/>